<protein>
    <submittedName>
        <fullName evidence="5">NAD(P)/FAD-dependent oxidoreductase</fullName>
    </submittedName>
</protein>
<dbReference type="PANTHER" id="PTHR43563">
    <property type="entry name" value="AMINE OXIDASE"/>
    <property type="match status" value="1"/>
</dbReference>
<gene>
    <name evidence="5" type="ORF">GCM10023168_06140</name>
</gene>
<sequence length="542" mass="57530">MAGRGRTPLTTRLRWTLGAHEEATRTGVPVAEVLGGRAEAARQEADRRELTRRDAVRTAGLLAAGGVVAAAAGAPTRAGAAEPDVVVVGAGLAGLRAAHWLWKVKGIAAAVYEGSTRLGGRCWTLRDHFPGYVVEHGGALINTDHNAIRNLARSLGLTLDTVNGGSYAGWVDTYRIDGADYPYDVANADWGQVWLAVKNALKAAPYPQTYDTWTPAGRALDDMTVDEWLDANVPGGLSSRFARLMQSNAVAEYGLDPAEQSALNFVYLLGWNGQNSLSPLNGSDEKYSVRGGNDQLVTRMAAELPAGSVHLGHRLTAVQALADGRVRLSFSTGGGPGLEVTAQRIVLALPFTTLRDVDLSQAGLRPATRQAIAQLDLGANAKLHLGVRRRPWVEQGYGGACYTHLEGFQCGWDDTADQPLPGGVLNLFPGGSQVSDGWSGPAFGVPTASQVQSYLAQVEPIFPGTTAAYTGVAYRDFWHANPWSRGAYTAQRPGQYTRVFGAGSTPEGSIHFAGEHTSTYYYGFLNGAVESGERAAKAVALS</sequence>
<reference evidence="6" key="1">
    <citation type="journal article" date="2019" name="Int. J. Syst. Evol. Microbiol.">
        <title>The Global Catalogue of Microorganisms (GCM) 10K type strain sequencing project: providing services to taxonomists for standard genome sequencing and annotation.</title>
        <authorList>
            <consortium name="The Broad Institute Genomics Platform"/>
            <consortium name="The Broad Institute Genome Sequencing Center for Infectious Disease"/>
            <person name="Wu L."/>
            <person name="Ma J."/>
        </authorList>
    </citation>
    <scope>NUCLEOTIDE SEQUENCE [LARGE SCALE GENOMIC DNA]</scope>
    <source>
        <strain evidence="6">JCM 17809</strain>
    </source>
</reference>
<dbReference type="Gene3D" id="3.90.660.10">
    <property type="match status" value="1"/>
</dbReference>
<name>A0ABP8K1J8_9MICO</name>
<accession>A0ABP8K1J8</accession>
<dbReference type="InterPro" id="IPR002937">
    <property type="entry name" value="Amino_oxidase"/>
</dbReference>
<evidence type="ECO:0000313" key="5">
    <source>
        <dbReference type="EMBL" id="GAA4399186.1"/>
    </source>
</evidence>
<dbReference type="InterPro" id="IPR036188">
    <property type="entry name" value="FAD/NAD-bd_sf"/>
</dbReference>
<dbReference type="PANTHER" id="PTHR43563:SF1">
    <property type="entry name" value="AMINE OXIDASE [FLAVIN-CONTAINING] B"/>
    <property type="match status" value="1"/>
</dbReference>
<dbReference type="InterPro" id="IPR050703">
    <property type="entry name" value="Flavin_MAO"/>
</dbReference>
<evidence type="ECO:0000259" key="4">
    <source>
        <dbReference type="Pfam" id="PF01593"/>
    </source>
</evidence>
<dbReference type="EMBL" id="BAABGM010000003">
    <property type="protein sequence ID" value="GAA4399186.1"/>
    <property type="molecule type" value="Genomic_DNA"/>
</dbReference>
<dbReference type="Pfam" id="PF01593">
    <property type="entry name" value="Amino_oxidase"/>
    <property type="match status" value="1"/>
</dbReference>
<dbReference type="SUPFAM" id="SSF54373">
    <property type="entry name" value="FAD-linked reductases, C-terminal domain"/>
    <property type="match status" value="1"/>
</dbReference>
<dbReference type="InterPro" id="IPR006311">
    <property type="entry name" value="TAT_signal"/>
</dbReference>
<keyword evidence="3" id="KW-0560">Oxidoreductase</keyword>
<dbReference type="RefSeq" id="WP_345202139.1">
    <property type="nucleotide sequence ID" value="NZ_BAABGM010000003.1"/>
</dbReference>
<keyword evidence="6" id="KW-1185">Reference proteome</keyword>
<comment type="similarity">
    <text evidence="2">Belongs to the flavin monoamine oxidase family.</text>
</comment>
<feature type="domain" description="Amine oxidase" evidence="4">
    <location>
        <begin position="92"/>
        <end position="539"/>
    </location>
</feature>
<evidence type="ECO:0000313" key="6">
    <source>
        <dbReference type="Proteomes" id="UP001500945"/>
    </source>
</evidence>
<dbReference type="PROSITE" id="PS51318">
    <property type="entry name" value="TAT"/>
    <property type="match status" value="1"/>
</dbReference>
<dbReference type="InterPro" id="IPR001613">
    <property type="entry name" value="Flavin_amine_oxidase"/>
</dbReference>
<evidence type="ECO:0000256" key="1">
    <source>
        <dbReference type="ARBA" id="ARBA00001974"/>
    </source>
</evidence>
<dbReference type="PRINTS" id="PR00757">
    <property type="entry name" value="AMINEOXDASEF"/>
</dbReference>
<dbReference type="Proteomes" id="UP001500945">
    <property type="component" value="Unassembled WGS sequence"/>
</dbReference>
<dbReference type="SUPFAM" id="SSF51905">
    <property type="entry name" value="FAD/NAD(P)-binding domain"/>
    <property type="match status" value="1"/>
</dbReference>
<comment type="cofactor">
    <cofactor evidence="1">
        <name>FAD</name>
        <dbReference type="ChEBI" id="CHEBI:57692"/>
    </cofactor>
</comment>
<dbReference type="Gene3D" id="3.50.50.60">
    <property type="entry name" value="FAD/NAD(P)-binding domain"/>
    <property type="match status" value="1"/>
</dbReference>
<proteinExistence type="inferred from homology"/>
<dbReference type="Gene3D" id="1.10.405.10">
    <property type="entry name" value="Guanine Nucleotide Dissociation Inhibitor, domain 1"/>
    <property type="match status" value="1"/>
</dbReference>
<evidence type="ECO:0000256" key="3">
    <source>
        <dbReference type="ARBA" id="ARBA00023002"/>
    </source>
</evidence>
<evidence type="ECO:0000256" key="2">
    <source>
        <dbReference type="ARBA" id="ARBA00005995"/>
    </source>
</evidence>
<organism evidence="5 6">
    <name type="scientific">Fodinibacter luteus</name>
    <dbReference type="NCBI Taxonomy" id="552064"/>
    <lineage>
        <taxon>Bacteria</taxon>
        <taxon>Bacillati</taxon>
        <taxon>Actinomycetota</taxon>
        <taxon>Actinomycetes</taxon>
        <taxon>Micrococcales</taxon>
        <taxon>Intrasporangiaceae</taxon>
        <taxon>Fodinibacter (ex Wang et al. 2009)</taxon>
    </lineage>
</organism>
<comment type="caution">
    <text evidence="5">The sequence shown here is derived from an EMBL/GenBank/DDBJ whole genome shotgun (WGS) entry which is preliminary data.</text>
</comment>